<keyword evidence="7 12" id="KW-0808">Transferase</keyword>
<reference evidence="16 17" key="1">
    <citation type="submission" date="2015-03" db="EMBL/GenBank/DDBJ databases">
        <title>Complete genome sequence of Muricauda lutaonensis CC-HSB-11T, isolated from a coastal hot spring.</title>
        <authorList>
            <person name="Kim K.M."/>
        </authorList>
    </citation>
    <scope>NUCLEOTIDE SEQUENCE [LARGE SCALE GENOMIC DNA]</scope>
    <source>
        <strain evidence="16 17">CC-HSB-11</strain>
    </source>
</reference>
<dbReference type="PANTHER" id="PTHR11406">
    <property type="entry name" value="PHOSPHOGLYCERATE KINASE"/>
    <property type="match status" value="1"/>
</dbReference>
<feature type="binding site" evidence="12 14">
    <location>
        <position position="324"/>
    </location>
    <ligand>
        <name>ATP</name>
        <dbReference type="ChEBI" id="CHEBI:30616"/>
    </ligand>
</feature>
<comment type="catalytic activity">
    <reaction evidence="1 12 15">
        <text>(2R)-3-phosphoglycerate + ATP = (2R)-3-phospho-glyceroyl phosphate + ADP</text>
        <dbReference type="Rhea" id="RHEA:14801"/>
        <dbReference type="ChEBI" id="CHEBI:30616"/>
        <dbReference type="ChEBI" id="CHEBI:57604"/>
        <dbReference type="ChEBI" id="CHEBI:58272"/>
        <dbReference type="ChEBI" id="CHEBI:456216"/>
        <dbReference type="EC" id="2.7.2.3"/>
    </reaction>
</comment>
<keyword evidence="12" id="KW-0963">Cytoplasm</keyword>
<feature type="binding site" evidence="13">
    <location>
        <position position="117"/>
    </location>
    <ligand>
        <name>(2R)-3-phosphoglycerate</name>
        <dbReference type="ChEBI" id="CHEBI:58272"/>
    </ligand>
</feature>
<feature type="binding site" evidence="12 13">
    <location>
        <begin position="19"/>
        <end position="21"/>
    </location>
    <ligand>
        <name>substrate</name>
    </ligand>
</feature>
<evidence type="ECO:0000256" key="8">
    <source>
        <dbReference type="ARBA" id="ARBA00022741"/>
    </source>
</evidence>
<dbReference type="PRINTS" id="PR00477">
    <property type="entry name" value="PHGLYCKINASE"/>
</dbReference>
<feature type="binding site" evidence="12 13">
    <location>
        <begin position="58"/>
        <end position="61"/>
    </location>
    <ligand>
        <name>substrate</name>
    </ligand>
</feature>
<dbReference type="Pfam" id="PF00162">
    <property type="entry name" value="PGK"/>
    <property type="match status" value="1"/>
</dbReference>
<feature type="binding site" evidence="13">
    <location>
        <position position="35"/>
    </location>
    <ligand>
        <name>(2R)-3-phosphoglycerate</name>
        <dbReference type="ChEBI" id="CHEBI:58272"/>
    </ligand>
</feature>
<evidence type="ECO:0000313" key="17">
    <source>
        <dbReference type="Proteomes" id="UP000032726"/>
    </source>
</evidence>
<feature type="binding site" evidence="13">
    <location>
        <position position="150"/>
    </location>
    <ligand>
        <name>(2R)-3-phosphoglycerate</name>
        <dbReference type="ChEBI" id="CHEBI:58272"/>
    </ligand>
</feature>
<evidence type="ECO:0000256" key="11">
    <source>
        <dbReference type="ARBA" id="ARBA00023152"/>
    </source>
</evidence>
<dbReference type="Proteomes" id="UP000032726">
    <property type="component" value="Chromosome"/>
</dbReference>
<feature type="binding site" evidence="12 14">
    <location>
        <position position="202"/>
    </location>
    <ligand>
        <name>ATP</name>
        <dbReference type="ChEBI" id="CHEBI:30616"/>
    </ligand>
</feature>
<dbReference type="GO" id="GO:0005829">
    <property type="term" value="C:cytosol"/>
    <property type="evidence" value="ECO:0007669"/>
    <property type="project" value="UniProtKB-ARBA"/>
</dbReference>
<evidence type="ECO:0000256" key="13">
    <source>
        <dbReference type="PIRSR" id="PIRSR000724-1"/>
    </source>
</evidence>
<evidence type="ECO:0000256" key="10">
    <source>
        <dbReference type="ARBA" id="ARBA00022840"/>
    </source>
</evidence>
<evidence type="ECO:0000256" key="6">
    <source>
        <dbReference type="ARBA" id="ARBA00016471"/>
    </source>
</evidence>
<dbReference type="FunFam" id="3.40.50.1260:FF:000003">
    <property type="entry name" value="Phosphoglycerate kinase"/>
    <property type="match status" value="1"/>
</dbReference>
<keyword evidence="8 12" id="KW-0547">Nucleotide-binding</keyword>
<keyword evidence="10 12" id="KW-0067">ATP-binding</keyword>
<dbReference type="PIRSF" id="PIRSF000724">
    <property type="entry name" value="Pgk"/>
    <property type="match status" value="1"/>
</dbReference>
<dbReference type="FunFam" id="3.40.50.1260:FF:000006">
    <property type="entry name" value="Phosphoglycerate kinase"/>
    <property type="match status" value="1"/>
</dbReference>
<proteinExistence type="inferred from homology"/>
<feature type="binding site" evidence="12">
    <location>
        <position position="35"/>
    </location>
    <ligand>
        <name>substrate</name>
    </ligand>
</feature>
<dbReference type="InterPro" id="IPR015824">
    <property type="entry name" value="Phosphoglycerate_kinase_N"/>
</dbReference>
<protein>
    <recommendedName>
        <fullName evidence="6 12">Phosphoglycerate kinase</fullName>
        <ecNumber evidence="5 12">2.7.2.3</ecNumber>
    </recommendedName>
</protein>
<dbReference type="RefSeq" id="WP_045801682.1">
    <property type="nucleotide sequence ID" value="NZ_CP011071.1"/>
</dbReference>
<dbReference type="GO" id="GO:0043531">
    <property type="term" value="F:ADP binding"/>
    <property type="evidence" value="ECO:0007669"/>
    <property type="project" value="TreeGrafter"/>
</dbReference>
<dbReference type="STRING" id="516051.VC82_1345"/>
<dbReference type="PANTHER" id="PTHR11406:SF23">
    <property type="entry name" value="PHOSPHOGLYCERATE KINASE 1, CHLOROPLASTIC-RELATED"/>
    <property type="match status" value="1"/>
</dbReference>
<dbReference type="GO" id="GO:0006096">
    <property type="term" value="P:glycolytic process"/>
    <property type="evidence" value="ECO:0007669"/>
    <property type="project" value="UniProtKB-UniRule"/>
</dbReference>
<evidence type="ECO:0000256" key="5">
    <source>
        <dbReference type="ARBA" id="ARBA00013061"/>
    </source>
</evidence>
<name>A0A0D5YSY6_9FLAO</name>
<feature type="binding site" evidence="12">
    <location>
        <position position="150"/>
    </location>
    <ligand>
        <name>substrate</name>
    </ligand>
</feature>
<dbReference type="SUPFAM" id="SSF53748">
    <property type="entry name" value="Phosphoglycerate kinase"/>
    <property type="match status" value="1"/>
</dbReference>
<keyword evidence="9 12" id="KW-0418">Kinase</keyword>
<feature type="binding site" evidence="12">
    <location>
        <position position="293"/>
    </location>
    <ligand>
        <name>ATP</name>
        <dbReference type="ChEBI" id="CHEBI:30616"/>
    </ligand>
</feature>
<keyword evidence="17" id="KW-1185">Reference proteome</keyword>
<dbReference type="InterPro" id="IPR036043">
    <property type="entry name" value="Phosphoglycerate_kinase_sf"/>
</dbReference>
<dbReference type="HAMAP" id="MF_00145">
    <property type="entry name" value="Phosphoglyc_kinase"/>
    <property type="match status" value="1"/>
</dbReference>
<evidence type="ECO:0000313" key="16">
    <source>
        <dbReference type="EMBL" id="AKA34973.1"/>
    </source>
</evidence>
<dbReference type="EC" id="2.7.2.3" evidence="5 12"/>
<dbReference type="HOGENOM" id="CLU_025427_0_2_10"/>
<dbReference type="InterPro" id="IPR001576">
    <property type="entry name" value="Phosphoglycerate_kinase"/>
</dbReference>
<sequence>MKTLDDFNFEDKKALIRVDFNVPLDADFNVTDTSRIEAAKPTILKVLEDGGSAVLMSHLGRPKGKVNPDMSLGHICEKVSEIIGVEVKFVEDCVGKKVEEAVGNLEVGEVLLLENLRFHAEEESGDKAFAEQLAKNGDIYVNDAFGTAHRAHASTTIVAQFFPDRKCFGYLLAKEIKAIEKVMRTGEKPITAILGGAKVSSKITIIENILDKVDNLIIGGGMTYTFVKAKGGQVGDSICEDDKTDLALDILRKAEEKGVAVHLPVDVVAADAFDNDANTKIVDVDKIPDGWQGLDAGPQTLENFRKVIVQSKTILWNGPVGVFEMERFAQGTIAVGNFVGQATQNGAFSLVGGGDSVAAVKQFGFEDKVSYVSTGGGAMLESLEGRTLPGIAAIMG</sequence>
<dbReference type="KEGG" id="mlt:VC82_1345"/>
<organism evidence="16 17">
    <name type="scientific">Flagellimonas lutaonensis</name>
    <dbReference type="NCBI Taxonomy" id="516051"/>
    <lineage>
        <taxon>Bacteria</taxon>
        <taxon>Pseudomonadati</taxon>
        <taxon>Bacteroidota</taxon>
        <taxon>Flavobacteriia</taxon>
        <taxon>Flavobacteriales</taxon>
        <taxon>Flavobacteriaceae</taxon>
        <taxon>Flagellimonas</taxon>
    </lineage>
</organism>
<dbReference type="EMBL" id="CP011071">
    <property type="protein sequence ID" value="AKA34973.1"/>
    <property type="molecule type" value="Genomic_DNA"/>
</dbReference>
<dbReference type="Gene3D" id="3.40.50.1260">
    <property type="entry name" value="Phosphoglycerate kinase, N-terminal domain"/>
    <property type="match status" value="2"/>
</dbReference>
<dbReference type="AlphaFoldDB" id="A0A0D5YSY6"/>
<evidence type="ECO:0000256" key="14">
    <source>
        <dbReference type="PIRSR" id="PIRSR000724-2"/>
    </source>
</evidence>
<accession>A0A0D5YSY6</accession>
<dbReference type="CDD" id="cd00318">
    <property type="entry name" value="Phosphoglycerate_kinase"/>
    <property type="match status" value="1"/>
</dbReference>
<comment type="pathway">
    <text evidence="2 12">Carbohydrate degradation; glycolysis; pyruvate from D-glyceraldehyde 3-phosphate: step 2/5.</text>
</comment>
<comment type="similarity">
    <text evidence="3 12 15">Belongs to the phosphoglycerate kinase family.</text>
</comment>
<evidence type="ECO:0000256" key="7">
    <source>
        <dbReference type="ARBA" id="ARBA00022679"/>
    </source>
</evidence>
<evidence type="ECO:0000256" key="12">
    <source>
        <dbReference type="HAMAP-Rule" id="MF_00145"/>
    </source>
</evidence>
<evidence type="ECO:0000256" key="15">
    <source>
        <dbReference type="RuleBase" id="RU000532"/>
    </source>
</evidence>
<dbReference type="GO" id="GO:0005524">
    <property type="term" value="F:ATP binding"/>
    <property type="evidence" value="ECO:0007669"/>
    <property type="project" value="UniProtKB-KW"/>
</dbReference>
<gene>
    <name evidence="12" type="primary">pgk</name>
    <name evidence="16" type="ORF">VC82_1345</name>
</gene>
<dbReference type="GO" id="GO:0004618">
    <property type="term" value="F:phosphoglycerate kinase activity"/>
    <property type="evidence" value="ECO:0007669"/>
    <property type="project" value="UniProtKB-UniRule"/>
</dbReference>
<dbReference type="UniPathway" id="UPA00109">
    <property type="reaction ID" value="UER00185"/>
</dbReference>
<evidence type="ECO:0000256" key="1">
    <source>
        <dbReference type="ARBA" id="ARBA00000642"/>
    </source>
</evidence>
<keyword evidence="11 12" id="KW-0324">Glycolysis</keyword>
<feature type="binding site" evidence="12 14">
    <location>
        <begin position="353"/>
        <end position="356"/>
    </location>
    <ligand>
        <name>ATP</name>
        <dbReference type="ChEBI" id="CHEBI:30616"/>
    </ligand>
</feature>
<comment type="subunit">
    <text evidence="4 12">Monomer.</text>
</comment>
<evidence type="ECO:0000256" key="4">
    <source>
        <dbReference type="ARBA" id="ARBA00011245"/>
    </source>
</evidence>
<dbReference type="GO" id="GO:0006094">
    <property type="term" value="P:gluconeogenesis"/>
    <property type="evidence" value="ECO:0007669"/>
    <property type="project" value="TreeGrafter"/>
</dbReference>
<evidence type="ECO:0000256" key="3">
    <source>
        <dbReference type="ARBA" id="ARBA00008982"/>
    </source>
</evidence>
<dbReference type="PATRIC" id="fig|516051.4.peg.1391"/>
<dbReference type="OrthoDB" id="9808460at2"/>
<evidence type="ECO:0000256" key="9">
    <source>
        <dbReference type="ARBA" id="ARBA00022777"/>
    </source>
</evidence>
<feature type="binding site" evidence="12">
    <location>
        <position position="117"/>
    </location>
    <ligand>
        <name>substrate</name>
    </ligand>
</feature>
<evidence type="ECO:0000256" key="2">
    <source>
        <dbReference type="ARBA" id="ARBA00004838"/>
    </source>
</evidence>
<comment type="subcellular location">
    <subcellularLocation>
        <location evidence="12">Cytoplasm</location>
    </subcellularLocation>
</comment>